<dbReference type="AlphaFoldDB" id="A0A7S4MGC1"/>
<sequence length="362" mass="40536">MDNAACKPSVYDAATVDAIVCSLRTDFQKMIEDSQIEMNERLGRIEQLLSQLVYPNSTPSISLINSSLSQSVQNISNKQFQPAAIENSRRTTRRKSRSVSKCSFPYDVIPELDDIQALSAKELRKKDSAMEVSLITLHFLYKYKKMAIIPFTPETTIADVKSKFSLELEKMHSISIEKMQLSKKRLTSDESDTNILEDSCTLAELGFHGHQLLYCYGVNKGEQKRARTLTNATAKTFSPRTERSVHMNSVASTRTQSSDCNTLPPSLDIFPGRKKKVKGTSQSLSKEDDLKALYKKPVSPLVKRAKGNRTALCSDKKSELSVSTISPRQDADELSKLQLLVSDESDSFADYRIQNVSPKRSS</sequence>
<accession>A0A7S4MGC1</accession>
<reference evidence="1" key="1">
    <citation type="submission" date="2021-01" db="EMBL/GenBank/DDBJ databases">
        <authorList>
            <person name="Corre E."/>
            <person name="Pelletier E."/>
            <person name="Niang G."/>
            <person name="Scheremetjew M."/>
            <person name="Finn R."/>
            <person name="Kale V."/>
            <person name="Holt S."/>
            <person name="Cochrane G."/>
            <person name="Meng A."/>
            <person name="Brown T."/>
            <person name="Cohen L."/>
        </authorList>
    </citation>
    <scope>NUCLEOTIDE SEQUENCE</scope>
    <source>
        <strain evidence="1">DIVA3 518/3/11/1/6</strain>
    </source>
</reference>
<dbReference type="EMBL" id="HBKP01013152">
    <property type="protein sequence ID" value="CAE2221539.1"/>
    <property type="molecule type" value="Transcribed_RNA"/>
</dbReference>
<dbReference type="CDD" id="cd17039">
    <property type="entry name" value="Ubl_ubiquitin_like"/>
    <property type="match status" value="1"/>
</dbReference>
<organism evidence="1">
    <name type="scientific">Vannella robusta</name>
    <dbReference type="NCBI Taxonomy" id="1487602"/>
    <lineage>
        <taxon>Eukaryota</taxon>
        <taxon>Amoebozoa</taxon>
        <taxon>Discosea</taxon>
        <taxon>Flabellinia</taxon>
        <taxon>Vannellidae</taxon>
        <taxon>Vannella</taxon>
    </lineage>
</organism>
<protein>
    <recommendedName>
        <fullName evidence="2">Ubiquitin-like domain-containing protein</fullName>
    </recommendedName>
</protein>
<proteinExistence type="predicted"/>
<gene>
    <name evidence="1" type="ORF">VSP0166_LOCUS9310</name>
</gene>
<name>A0A7S4MGC1_9EUKA</name>
<evidence type="ECO:0000313" key="1">
    <source>
        <dbReference type="EMBL" id="CAE2221539.1"/>
    </source>
</evidence>
<evidence type="ECO:0008006" key="2">
    <source>
        <dbReference type="Google" id="ProtNLM"/>
    </source>
</evidence>